<dbReference type="Proteomes" id="UP000324974">
    <property type="component" value="Chromosome"/>
</dbReference>
<proteinExistence type="predicted"/>
<dbReference type="InterPro" id="IPR013491">
    <property type="entry name" value="Tape_meas_N"/>
</dbReference>
<dbReference type="Pfam" id="PF20155">
    <property type="entry name" value="TMP_3"/>
    <property type="match status" value="1"/>
</dbReference>
<name>A0A5C1AI94_9BACT</name>
<feature type="compositionally biased region" description="Low complexity" evidence="1">
    <location>
        <begin position="42"/>
        <end position="65"/>
    </location>
</feature>
<evidence type="ECO:0000313" key="3">
    <source>
        <dbReference type="EMBL" id="QEL19149.1"/>
    </source>
</evidence>
<reference evidence="4" key="1">
    <citation type="submission" date="2019-08" db="EMBL/GenBank/DDBJ databases">
        <title>Limnoglobus roseus gen. nov., sp. nov., a novel freshwater planctomycete with a giant genome from the family Gemmataceae.</title>
        <authorList>
            <person name="Kulichevskaya I.S."/>
            <person name="Naumoff D.G."/>
            <person name="Miroshnikov K."/>
            <person name="Ivanova A."/>
            <person name="Philippov D.A."/>
            <person name="Hakobyan A."/>
            <person name="Rijpstra I.C."/>
            <person name="Sinninghe Damste J.S."/>
            <person name="Liesack W."/>
            <person name="Dedysh S.N."/>
        </authorList>
    </citation>
    <scope>NUCLEOTIDE SEQUENCE [LARGE SCALE GENOMIC DNA]</scope>
    <source>
        <strain evidence="4">PX52</strain>
    </source>
</reference>
<feature type="region of interest" description="Disordered" evidence="1">
    <location>
        <begin position="42"/>
        <end position="66"/>
    </location>
</feature>
<dbReference type="KEGG" id="lrs:PX52LOC_06207"/>
<organism evidence="3 4">
    <name type="scientific">Limnoglobus roseus</name>
    <dbReference type="NCBI Taxonomy" id="2598579"/>
    <lineage>
        <taxon>Bacteria</taxon>
        <taxon>Pseudomonadati</taxon>
        <taxon>Planctomycetota</taxon>
        <taxon>Planctomycetia</taxon>
        <taxon>Gemmatales</taxon>
        <taxon>Gemmataceae</taxon>
        <taxon>Limnoglobus</taxon>
    </lineage>
</organism>
<evidence type="ECO:0000313" key="4">
    <source>
        <dbReference type="Proteomes" id="UP000324974"/>
    </source>
</evidence>
<dbReference type="AlphaFoldDB" id="A0A5C1AI94"/>
<dbReference type="EMBL" id="CP042425">
    <property type="protein sequence ID" value="QEL19149.1"/>
    <property type="molecule type" value="Genomic_DNA"/>
</dbReference>
<gene>
    <name evidence="3" type="ORF">PX52LOC_06207</name>
</gene>
<dbReference type="OrthoDB" id="278834at2"/>
<accession>A0A5C1AI94</accession>
<evidence type="ECO:0000256" key="1">
    <source>
        <dbReference type="SAM" id="MobiDB-lite"/>
    </source>
</evidence>
<sequence length="840" mass="88907">MPNSLTDTILKIIVDATGVKSGVDAAVRDLDRLESAVERANRSAASVATRSAPASSSSSPSVTARSVRDIVRPSVPPRVFAPPSVERFVQQERRSIADVLRAESDRRVRQVETLRRQSNLARTLADDRQSFRSASAFTTFNPSSLGPGVGNSVATAGRFAGGLATTGGTFAAGGIGLLAGPLAGAVAGVAAVGFGKVIETIGDVGGRVIGTSLSVLTSAATEAIKQGSFREDAGVNFAALTGSQFRGDKVIADAEKYALDSPFRTRELLDQSKLLLSYGVSADDLAKRLRQLGDVAAGTGVDFRRLSLAFGQVVSKGRLQGGEVRQLTEAGVGIRDLASAYNELNGKNVSAAGFLGLVEAGQVSARVVERSFERMTQAGGRFFGLTEARAKTLSGRFENLGESVELSFQKIGLSFIKNTSITTFIDDIAKKVRGIDLSGADGLFKNLDATVGPFVTRVARGIGGVFGDVVPKQLDFDALDRGLKAFTRDTIPQILDAGRDVAVLFLDVASAMAKFIDLIDPLLPKQAALELLLRQVPGRNDFLLGGPLAAGQGQPPASRPIAQFAAAAEARANILRQANPGDRFRNAARGPFDFLDEIVGPQVNRGFQAVLGAVGGAFQGPDINRAALEAKRVNGLNRQAFADGNIPARLPPVFAADILKLPKALDELNGAVKSRIGPFKDAFESISDKILPDFGKRIEDFTARLGKPADQPFTDFQRNIQAANVLDGPFGRALGFEGKDLARIRGELGQELIGKFKSPELQPAPLVRAGSQEAEQALTRAVYESRNNEKSAQDRLAEAIEAARRAEEDNTKEIRALSDALKAGPPTPLFPVNDGVAFPL</sequence>
<feature type="domain" description="Tape measure protein N-terminal" evidence="2">
    <location>
        <begin position="237"/>
        <end position="408"/>
    </location>
</feature>
<dbReference type="RefSeq" id="WP_149113581.1">
    <property type="nucleotide sequence ID" value="NZ_CP042425.1"/>
</dbReference>
<protein>
    <recommendedName>
        <fullName evidence="2">Tape measure protein N-terminal domain-containing protein</fullName>
    </recommendedName>
</protein>
<evidence type="ECO:0000259" key="2">
    <source>
        <dbReference type="Pfam" id="PF20155"/>
    </source>
</evidence>
<keyword evidence="4" id="KW-1185">Reference proteome</keyword>